<comment type="caution">
    <text evidence="2">The sequence shown here is derived from an EMBL/GenBank/DDBJ whole genome shotgun (WGS) entry which is preliminary data.</text>
</comment>
<accession>A0A8S0XR06</accession>
<dbReference type="Proteomes" id="UP000467700">
    <property type="component" value="Unassembled WGS sequence"/>
</dbReference>
<name>A0A8S0XR06_CYCAE</name>
<keyword evidence="3" id="KW-1185">Reference proteome</keyword>
<organism evidence="2 3">
    <name type="scientific">Cyclocybe aegerita</name>
    <name type="common">Black poplar mushroom</name>
    <name type="synonym">Agrocybe aegerita</name>
    <dbReference type="NCBI Taxonomy" id="1973307"/>
    <lineage>
        <taxon>Eukaryota</taxon>
        <taxon>Fungi</taxon>
        <taxon>Dikarya</taxon>
        <taxon>Basidiomycota</taxon>
        <taxon>Agaricomycotina</taxon>
        <taxon>Agaricomycetes</taxon>
        <taxon>Agaricomycetidae</taxon>
        <taxon>Agaricales</taxon>
        <taxon>Agaricineae</taxon>
        <taxon>Bolbitiaceae</taxon>
        <taxon>Cyclocybe</taxon>
    </lineage>
</organism>
<evidence type="ECO:0000313" key="3">
    <source>
        <dbReference type="Proteomes" id="UP000467700"/>
    </source>
</evidence>
<feature type="region of interest" description="Disordered" evidence="1">
    <location>
        <begin position="161"/>
        <end position="180"/>
    </location>
</feature>
<sequence length="180" mass="20603">MYTHSQRRWVRHNLASSSSYSLEVKHSRRVVYDATDLIYTIISPRCIHRRFACSYRLTMPASQDRAPIPLGVVASRRNANTDGYPPISRCYLVENAHLSRLSPHQSSTTTHLRPEHTNKASPRRRNPNTPPCRQRASTTPYVSTIYRQSVGHFYGNFGPPRHRCVLTPIPGRRTSSNTFS</sequence>
<protein>
    <submittedName>
        <fullName evidence="2">Uncharacterized protein</fullName>
    </submittedName>
</protein>
<feature type="compositionally biased region" description="Polar residues" evidence="1">
    <location>
        <begin position="102"/>
        <end position="111"/>
    </location>
</feature>
<dbReference type="EMBL" id="CACVBS010000074">
    <property type="protein sequence ID" value="CAA7269103.1"/>
    <property type="molecule type" value="Genomic_DNA"/>
</dbReference>
<dbReference type="AlphaFoldDB" id="A0A8S0XR06"/>
<feature type="region of interest" description="Disordered" evidence="1">
    <location>
        <begin position="102"/>
        <end position="141"/>
    </location>
</feature>
<evidence type="ECO:0000256" key="1">
    <source>
        <dbReference type="SAM" id="MobiDB-lite"/>
    </source>
</evidence>
<evidence type="ECO:0000313" key="2">
    <source>
        <dbReference type="EMBL" id="CAA7269103.1"/>
    </source>
</evidence>
<proteinExistence type="predicted"/>
<reference evidence="2 3" key="1">
    <citation type="submission" date="2020-01" db="EMBL/GenBank/DDBJ databases">
        <authorList>
            <person name="Gupta K D."/>
        </authorList>
    </citation>
    <scope>NUCLEOTIDE SEQUENCE [LARGE SCALE GENOMIC DNA]</scope>
</reference>
<gene>
    <name evidence="2" type="ORF">AAE3_LOCUS11327</name>
</gene>